<keyword evidence="1" id="KW-0472">Membrane</keyword>
<evidence type="ECO:0008006" key="4">
    <source>
        <dbReference type="Google" id="ProtNLM"/>
    </source>
</evidence>
<protein>
    <recommendedName>
        <fullName evidence="4">DUF5305 domain-containing protein</fullName>
    </recommendedName>
</protein>
<dbReference type="EMBL" id="WNKU01000017">
    <property type="protein sequence ID" value="MTV50004.1"/>
    <property type="molecule type" value="Genomic_DNA"/>
</dbReference>
<sequence>MNPTIRWGVIYSAALLLIGSLFLSLNTLKTTSVKEEKTTAFSYKQQGKVNYRVYFLPNPLYTSGALGPSEPYLEKYTDYINTFFTYTFSGERPVKYNGDYSVTASMEAAIEKEKEMVKVWEKKYTLVPSTPIQANNSSISVEKELAVPFQEYNLFAKQIEEDTDFRPDQVTLTIRWNVNFQADTDSGPIKENLVRSMVIPLASKAYRISGEVDGEKPGAIETTRTVATGVNYGKVYLWGGVATVSALLLIFVCLVTKPMLQVLSPREKMLNEVLKMHGDRFVRINGAITAEPHNTLSIQSIEDLVRIADELGKPVIYCPRDEAKETDEFYVLDQQNVYVCIIQ</sequence>
<name>A0A6I3SM31_HELMO</name>
<reference evidence="2 3" key="1">
    <citation type="submission" date="2019-11" db="EMBL/GenBank/DDBJ databases">
        <title>Whole-genome sequence of a the green, strictly anaerobic photosynthetic bacterium Heliobacillus mobilis DSM 6151.</title>
        <authorList>
            <person name="Kyndt J.A."/>
            <person name="Meyer T.E."/>
        </authorList>
    </citation>
    <scope>NUCLEOTIDE SEQUENCE [LARGE SCALE GENOMIC DNA]</scope>
    <source>
        <strain evidence="2 3">DSM 6151</strain>
    </source>
</reference>
<gene>
    <name evidence="2" type="ORF">GJ688_13570</name>
</gene>
<feature type="transmembrane region" description="Helical" evidence="1">
    <location>
        <begin position="7"/>
        <end position="25"/>
    </location>
</feature>
<evidence type="ECO:0000256" key="1">
    <source>
        <dbReference type="SAM" id="Phobius"/>
    </source>
</evidence>
<proteinExistence type="predicted"/>
<keyword evidence="1" id="KW-0812">Transmembrane</keyword>
<keyword evidence="1" id="KW-1133">Transmembrane helix</keyword>
<keyword evidence="3" id="KW-1185">Reference proteome</keyword>
<accession>A0A6I3SM31</accession>
<evidence type="ECO:0000313" key="3">
    <source>
        <dbReference type="Proteomes" id="UP000430670"/>
    </source>
</evidence>
<organism evidence="2 3">
    <name type="scientific">Heliobacterium mobile</name>
    <name type="common">Heliobacillus mobilis</name>
    <dbReference type="NCBI Taxonomy" id="28064"/>
    <lineage>
        <taxon>Bacteria</taxon>
        <taxon>Bacillati</taxon>
        <taxon>Bacillota</taxon>
        <taxon>Clostridia</taxon>
        <taxon>Eubacteriales</taxon>
        <taxon>Heliobacteriaceae</taxon>
        <taxon>Heliobacterium</taxon>
    </lineage>
</organism>
<dbReference type="InterPro" id="IPR035185">
    <property type="entry name" value="DUF5305"/>
</dbReference>
<dbReference type="OrthoDB" id="1952037at2"/>
<dbReference type="AlphaFoldDB" id="A0A6I3SM31"/>
<comment type="caution">
    <text evidence="2">The sequence shown here is derived from an EMBL/GenBank/DDBJ whole genome shotgun (WGS) entry which is preliminary data.</text>
</comment>
<evidence type="ECO:0000313" key="2">
    <source>
        <dbReference type="EMBL" id="MTV50004.1"/>
    </source>
</evidence>
<dbReference type="Proteomes" id="UP000430670">
    <property type="component" value="Unassembled WGS sequence"/>
</dbReference>
<feature type="transmembrane region" description="Helical" evidence="1">
    <location>
        <begin position="235"/>
        <end position="256"/>
    </location>
</feature>
<dbReference type="Pfam" id="PF17231">
    <property type="entry name" value="DUF5305"/>
    <property type="match status" value="1"/>
</dbReference>